<dbReference type="PANTHER" id="PTHR35794">
    <property type="entry name" value="CELL DIVISION PROTEIN DIVIVA"/>
    <property type="match status" value="1"/>
</dbReference>
<organism evidence="10 11">
    <name type="scientific">Paractinoplanes brasiliensis</name>
    <dbReference type="NCBI Taxonomy" id="52695"/>
    <lineage>
        <taxon>Bacteria</taxon>
        <taxon>Bacillati</taxon>
        <taxon>Actinomycetota</taxon>
        <taxon>Actinomycetes</taxon>
        <taxon>Micromonosporales</taxon>
        <taxon>Micromonosporaceae</taxon>
        <taxon>Paractinoplanes</taxon>
    </lineage>
</organism>
<evidence type="ECO:0000256" key="7">
    <source>
        <dbReference type="ARBA" id="ARBA00023306"/>
    </source>
</evidence>
<dbReference type="OrthoDB" id="9815492at2"/>
<dbReference type="Pfam" id="PF05103">
    <property type="entry name" value="DivIVA"/>
    <property type="match status" value="1"/>
</dbReference>
<dbReference type="AlphaFoldDB" id="A0A4V3C5W9"/>
<dbReference type="Gene3D" id="6.10.250.660">
    <property type="match status" value="1"/>
</dbReference>
<evidence type="ECO:0000256" key="1">
    <source>
        <dbReference type="ARBA" id="ARBA00004496"/>
    </source>
</evidence>
<dbReference type="InterPro" id="IPR007793">
    <property type="entry name" value="DivIVA_fam"/>
</dbReference>
<evidence type="ECO:0000256" key="9">
    <source>
        <dbReference type="SAM" id="MobiDB-lite"/>
    </source>
</evidence>
<evidence type="ECO:0000256" key="6">
    <source>
        <dbReference type="ARBA" id="ARBA00023054"/>
    </source>
</evidence>
<dbReference type="Gene3D" id="1.20.5.2950">
    <property type="match status" value="1"/>
</dbReference>
<keyword evidence="4" id="KW-0963">Cytoplasm</keyword>
<proteinExistence type="inferred from homology"/>
<evidence type="ECO:0000313" key="11">
    <source>
        <dbReference type="Proteomes" id="UP000294901"/>
    </source>
</evidence>
<dbReference type="Proteomes" id="UP000294901">
    <property type="component" value="Unassembled WGS sequence"/>
</dbReference>
<dbReference type="NCBIfam" id="TIGR03544">
    <property type="entry name" value="DivI1A_domain"/>
    <property type="match status" value="1"/>
</dbReference>
<dbReference type="GO" id="GO:0005737">
    <property type="term" value="C:cytoplasm"/>
    <property type="evidence" value="ECO:0007669"/>
    <property type="project" value="UniProtKB-SubCell"/>
</dbReference>
<reference evidence="10 11" key="1">
    <citation type="submission" date="2019-03" db="EMBL/GenBank/DDBJ databases">
        <title>Sequencing the genomes of 1000 actinobacteria strains.</title>
        <authorList>
            <person name="Klenk H.-P."/>
        </authorList>
    </citation>
    <scope>NUCLEOTIDE SEQUENCE [LARGE SCALE GENOMIC DNA]</scope>
    <source>
        <strain evidence="10 11">DSM 43805</strain>
    </source>
</reference>
<evidence type="ECO:0000256" key="5">
    <source>
        <dbReference type="ARBA" id="ARBA00022618"/>
    </source>
</evidence>
<accession>A0A4V3C5W9</accession>
<dbReference type="RefSeq" id="WP_133877606.1">
    <property type="nucleotide sequence ID" value="NZ_BOMD01000080.1"/>
</dbReference>
<gene>
    <name evidence="10" type="ORF">C8E87_6933</name>
</gene>
<dbReference type="EMBL" id="SNWR01000002">
    <property type="protein sequence ID" value="TDO31508.1"/>
    <property type="molecule type" value="Genomic_DNA"/>
</dbReference>
<keyword evidence="6" id="KW-0175">Coiled coil</keyword>
<protein>
    <recommendedName>
        <fullName evidence="3">Cell wall synthesis protein Wag31</fullName>
    </recommendedName>
    <alternativeName>
        <fullName evidence="8">Antigen 84</fullName>
    </alternativeName>
</protein>
<comment type="similarity">
    <text evidence="2">Belongs to the DivIVA family.</text>
</comment>
<comment type="caution">
    <text evidence="10">The sequence shown here is derived from an EMBL/GenBank/DDBJ whole genome shotgun (WGS) entry which is preliminary data.</text>
</comment>
<keyword evidence="7" id="KW-0131">Cell cycle</keyword>
<name>A0A4V3C5W9_9ACTN</name>
<evidence type="ECO:0000256" key="4">
    <source>
        <dbReference type="ARBA" id="ARBA00022490"/>
    </source>
</evidence>
<dbReference type="InterPro" id="IPR019933">
    <property type="entry name" value="DivIVA_domain"/>
</dbReference>
<feature type="region of interest" description="Disordered" evidence="9">
    <location>
        <begin position="88"/>
        <end position="123"/>
    </location>
</feature>
<evidence type="ECO:0000256" key="3">
    <source>
        <dbReference type="ARBA" id="ARBA00018787"/>
    </source>
</evidence>
<keyword evidence="5" id="KW-0132">Cell division</keyword>
<evidence type="ECO:0000256" key="2">
    <source>
        <dbReference type="ARBA" id="ARBA00009008"/>
    </source>
</evidence>
<sequence length="231" mass="25267">MPLTPADVHNVAFKKPAIGKRGYDEEDVDAFLDEVEQELIRLLEENRALQDQAQRVGGPAGPAAPGPNNRALEAELSDLTAQLGRLQEARARAEQNARSMQTQLERARREAPTGPPPASADAADSPVLMMARRTADDHMRDARAEAETLIENAQSESDKITSDAQLTASTIESDARRKHTEAMNGLVDKRNAALDEIDKLGRLAQTYQQALGDHVQRQLQELDSASGRDLD</sequence>
<evidence type="ECO:0000256" key="8">
    <source>
        <dbReference type="ARBA" id="ARBA00031737"/>
    </source>
</evidence>
<dbReference type="GO" id="GO:0051301">
    <property type="term" value="P:cell division"/>
    <property type="evidence" value="ECO:0007669"/>
    <property type="project" value="UniProtKB-KW"/>
</dbReference>
<comment type="subcellular location">
    <subcellularLocation>
        <location evidence="1">Cytoplasm</location>
    </subcellularLocation>
</comment>
<keyword evidence="11" id="KW-1185">Reference proteome</keyword>
<dbReference type="PANTHER" id="PTHR35794:SF2">
    <property type="entry name" value="CELL DIVISION PROTEIN DIVIVA"/>
    <property type="match status" value="1"/>
</dbReference>
<evidence type="ECO:0000313" key="10">
    <source>
        <dbReference type="EMBL" id="TDO31508.1"/>
    </source>
</evidence>